<dbReference type="PROSITE" id="PS50110">
    <property type="entry name" value="RESPONSE_REGULATORY"/>
    <property type="match status" value="1"/>
</dbReference>
<dbReference type="CDD" id="cd17536">
    <property type="entry name" value="REC_YesN-like"/>
    <property type="match status" value="1"/>
</dbReference>
<dbReference type="InterPro" id="IPR018060">
    <property type="entry name" value="HTH_AraC"/>
</dbReference>
<dbReference type="InterPro" id="IPR009057">
    <property type="entry name" value="Homeodomain-like_sf"/>
</dbReference>
<protein>
    <submittedName>
        <fullName evidence="7">Response regulator</fullName>
    </submittedName>
</protein>
<feature type="domain" description="HTH araC/xylS-type" evidence="5">
    <location>
        <begin position="401"/>
        <end position="499"/>
    </location>
</feature>
<dbReference type="SUPFAM" id="SSF46689">
    <property type="entry name" value="Homeodomain-like"/>
    <property type="match status" value="2"/>
</dbReference>
<accession>A0A7X3CM72</accession>
<sequence length="506" mass="57484">MIKILLVDDEAFIRQGIRYTIPWEEHGMEIVGEAANGEDGLKLAIQLSPDIVFADIQMPIMSGIELARKLNEYLPRTKVIILSAYGNTENFTRAIEVKVSSFVLKNADSGKILEAALRAKDAISEENAAFGRQALMQTIYKENQHLIKSALFAKFLKNEIPLNTFQKKAEKLDMPLPGPCYSVLLSRCVANDDWLVYNHFVQAFQEFEPFVFFMDDGKLVTVLNVGAQGVSEEVMEKTLANLKPYIFGNSMVLMNRIKSLEKLSCAYALLDNALDACFWNTEREYTEVAPTDLFPSVGLSEIRNSESKVISAVLSKNAAHIESAIQEYAEFMRQNAVSRSRFLESVNRIIVLMEAVMERHNDARKTAEIVAETETPEEVIELLLSLAKPNMETDYKNVQFAAALDYISQNYNKDLKLTDVARAVYISTGYLSRIFKSETGYSFKEWVNRIRIEKAKELILNSDLKYYEIAELVGYKDYKYFSAYFSKLCGVSAKEYKVLNSPMLHR</sequence>
<keyword evidence="3" id="KW-0804">Transcription</keyword>
<evidence type="ECO:0000256" key="4">
    <source>
        <dbReference type="PROSITE-ProRule" id="PRU00169"/>
    </source>
</evidence>
<organism evidence="7 8">
    <name type="scientific">Paenibacillus woosongensis</name>
    <dbReference type="NCBI Taxonomy" id="307580"/>
    <lineage>
        <taxon>Bacteria</taxon>
        <taxon>Bacillati</taxon>
        <taxon>Bacillota</taxon>
        <taxon>Bacilli</taxon>
        <taxon>Bacillales</taxon>
        <taxon>Paenibacillaceae</taxon>
        <taxon>Paenibacillus</taxon>
    </lineage>
</organism>
<dbReference type="EMBL" id="WNZW01000002">
    <property type="protein sequence ID" value="MUG45343.1"/>
    <property type="molecule type" value="Genomic_DNA"/>
</dbReference>
<dbReference type="GO" id="GO:0043565">
    <property type="term" value="F:sequence-specific DNA binding"/>
    <property type="evidence" value="ECO:0007669"/>
    <property type="project" value="InterPro"/>
</dbReference>
<dbReference type="SMART" id="SM00342">
    <property type="entry name" value="HTH_ARAC"/>
    <property type="match status" value="1"/>
</dbReference>
<dbReference type="Proteomes" id="UP000447876">
    <property type="component" value="Unassembled WGS sequence"/>
</dbReference>
<name>A0A7X3CM72_9BACL</name>
<evidence type="ECO:0000256" key="3">
    <source>
        <dbReference type="ARBA" id="ARBA00023163"/>
    </source>
</evidence>
<dbReference type="PROSITE" id="PS01124">
    <property type="entry name" value="HTH_ARAC_FAMILY_2"/>
    <property type="match status" value="1"/>
</dbReference>
<proteinExistence type="predicted"/>
<dbReference type="Gene3D" id="3.40.50.2300">
    <property type="match status" value="1"/>
</dbReference>
<feature type="domain" description="Response regulatory" evidence="6">
    <location>
        <begin position="3"/>
        <end position="120"/>
    </location>
</feature>
<dbReference type="OrthoDB" id="9779969at2"/>
<keyword evidence="2" id="KW-0238">DNA-binding</keyword>
<evidence type="ECO:0000259" key="6">
    <source>
        <dbReference type="PROSITE" id="PS50110"/>
    </source>
</evidence>
<dbReference type="Pfam" id="PF12833">
    <property type="entry name" value="HTH_18"/>
    <property type="match status" value="1"/>
</dbReference>
<dbReference type="GO" id="GO:0003700">
    <property type="term" value="F:DNA-binding transcription factor activity"/>
    <property type="evidence" value="ECO:0007669"/>
    <property type="project" value="InterPro"/>
</dbReference>
<evidence type="ECO:0000259" key="5">
    <source>
        <dbReference type="PROSITE" id="PS01124"/>
    </source>
</evidence>
<evidence type="ECO:0000256" key="1">
    <source>
        <dbReference type="ARBA" id="ARBA00023015"/>
    </source>
</evidence>
<dbReference type="GO" id="GO:0000160">
    <property type="term" value="P:phosphorelay signal transduction system"/>
    <property type="evidence" value="ECO:0007669"/>
    <property type="project" value="InterPro"/>
</dbReference>
<keyword evidence="1" id="KW-0805">Transcription regulation</keyword>
<dbReference type="Gene3D" id="1.10.10.60">
    <property type="entry name" value="Homeodomain-like"/>
    <property type="match status" value="2"/>
</dbReference>
<dbReference type="InterPro" id="IPR001789">
    <property type="entry name" value="Sig_transdc_resp-reg_receiver"/>
</dbReference>
<dbReference type="AlphaFoldDB" id="A0A7X3CM72"/>
<evidence type="ECO:0000313" key="8">
    <source>
        <dbReference type="Proteomes" id="UP000447876"/>
    </source>
</evidence>
<reference evidence="7 8" key="1">
    <citation type="submission" date="2019-11" db="EMBL/GenBank/DDBJ databases">
        <title>Draft genome sequences of five Paenibacillus species of dairy origin.</title>
        <authorList>
            <person name="Olajide A.M."/>
            <person name="Chen S."/>
            <person name="Lapointe G."/>
        </authorList>
    </citation>
    <scope>NUCLEOTIDE SEQUENCE [LARGE SCALE GENOMIC DNA]</scope>
    <source>
        <strain evidence="7 8">12CR55</strain>
    </source>
</reference>
<dbReference type="InterPro" id="IPR011006">
    <property type="entry name" value="CheY-like_superfamily"/>
</dbReference>
<dbReference type="Pfam" id="PF00072">
    <property type="entry name" value="Response_reg"/>
    <property type="match status" value="1"/>
</dbReference>
<keyword evidence="4" id="KW-0597">Phosphoprotein</keyword>
<dbReference type="SUPFAM" id="SSF52172">
    <property type="entry name" value="CheY-like"/>
    <property type="match status" value="1"/>
</dbReference>
<comment type="caution">
    <text evidence="7">The sequence shown here is derived from an EMBL/GenBank/DDBJ whole genome shotgun (WGS) entry which is preliminary data.</text>
</comment>
<evidence type="ECO:0000256" key="2">
    <source>
        <dbReference type="ARBA" id="ARBA00023125"/>
    </source>
</evidence>
<gene>
    <name evidence="7" type="ORF">GNP95_10065</name>
</gene>
<evidence type="ECO:0000313" key="7">
    <source>
        <dbReference type="EMBL" id="MUG45343.1"/>
    </source>
</evidence>
<dbReference type="PANTHER" id="PTHR43280:SF28">
    <property type="entry name" value="HTH-TYPE TRANSCRIPTIONAL ACTIVATOR RHAS"/>
    <property type="match status" value="1"/>
</dbReference>
<dbReference type="RefSeq" id="WP_155610680.1">
    <property type="nucleotide sequence ID" value="NZ_WNZW01000002.1"/>
</dbReference>
<feature type="modified residue" description="4-aspartylphosphate" evidence="4">
    <location>
        <position position="55"/>
    </location>
</feature>
<dbReference type="PANTHER" id="PTHR43280">
    <property type="entry name" value="ARAC-FAMILY TRANSCRIPTIONAL REGULATOR"/>
    <property type="match status" value="1"/>
</dbReference>
<dbReference type="SMART" id="SM00448">
    <property type="entry name" value="REC"/>
    <property type="match status" value="1"/>
</dbReference>